<keyword evidence="3" id="KW-1185">Reference proteome</keyword>
<proteinExistence type="predicted"/>
<protein>
    <submittedName>
        <fullName evidence="2">Helix-turn-helix transcriptional regulator</fullName>
    </submittedName>
</protein>
<dbReference type="PANTHER" id="PTHR35010">
    <property type="entry name" value="BLL4672 PROTEIN-RELATED"/>
    <property type="match status" value="1"/>
</dbReference>
<reference evidence="2 3" key="1">
    <citation type="journal article" date="2019" name="Int. J. Syst. Evol. Microbiol.">
        <title>The Global Catalogue of Microorganisms (GCM) 10K type strain sequencing project: providing services to taxonomists for standard genome sequencing and annotation.</title>
        <authorList>
            <consortium name="The Broad Institute Genomics Platform"/>
            <consortium name="The Broad Institute Genome Sequencing Center for Infectious Disease"/>
            <person name="Wu L."/>
            <person name="Ma J."/>
        </authorList>
    </citation>
    <scope>NUCLEOTIDE SEQUENCE [LARGE SCALE GENOMIC DNA]</scope>
    <source>
        <strain evidence="2 3">JCM 11136</strain>
    </source>
</reference>
<evidence type="ECO:0000259" key="1">
    <source>
        <dbReference type="PROSITE" id="PS50943"/>
    </source>
</evidence>
<name>A0ABN1Q5E8_9ACTN</name>
<dbReference type="Pfam" id="PF13560">
    <property type="entry name" value="HTH_31"/>
    <property type="match status" value="1"/>
</dbReference>
<dbReference type="SUPFAM" id="SSF47413">
    <property type="entry name" value="lambda repressor-like DNA-binding domains"/>
    <property type="match status" value="1"/>
</dbReference>
<evidence type="ECO:0000313" key="3">
    <source>
        <dbReference type="Proteomes" id="UP001501578"/>
    </source>
</evidence>
<dbReference type="EMBL" id="BAAAHQ010000023">
    <property type="protein sequence ID" value="GAA0937958.1"/>
    <property type="molecule type" value="Genomic_DNA"/>
</dbReference>
<comment type="caution">
    <text evidence="2">The sequence shown here is derived from an EMBL/GenBank/DDBJ whole genome shotgun (WGS) entry which is preliminary data.</text>
</comment>
<dbReference type="PANTHER" id="PTHR35010:SF2">
    <property type="entry name" value="BLL4672 PROTEIN"/>
    <property type="match status" value="1"/>
</dbReference>
<dbReference type="RefSeq" id="WP_343952181.1">
    <property type="nucleotide sequence ID" value="NZ_BAAAHQ010000023.1"/>
</dbReference>
<gene>
    <name evidence="2" type="ORF">GCM10009560_47670</name>
</gene>
<evidence type="ECO:0000313" key="2">
    <source>
        <dbReference type="EMBL" id="GAA0937958.1"/>
    </source>
</evidence>
<organism evidence="2 3">
    <name type="scientific">Nonomuraea longicatena</name>
    <dbReference type="NCBI Taxonomy" id="83682"/>
    <lineage>
        <taxon>Bacteria</taxon>
        <taxon>Bacillati</taxon>
        <taxon>Actinomycetota</taxon>
        <taxon>Actinomycetes</taxon>
        <taxon>Streptosporangiales</taxon>
        <taxon>Streptosporangiaceae</taxon>
        <taxon>Nonomuraea</taxon>
    </lineage>
</organism>
<dbReference type="Pfam" id="PF17765">
    <property type="entry name" value="MLTR_LBD"/>
    <property type="match status" value="1"/>
</dbReference>
<dbReference type="SMART" id="SM00530">
    <property type="entry name" value="HTH_XRE"/>
    <property type="match status" value="1"/>
</dbReference>
<accession>A0ABN1Q5E8</accession>
<dbReference type="Gene3D" id="1.10.260.40">
    <property type="entry name" value="lambda repressor-like DNA-binding domains"/>
    <property type="match status" value="1"/>
</dbReference>
<dbReference type="InterPro" id="IPR010982">
    <property type="entry name" value="Lambda_DNA-bd_dom_sf"/>
</dbReference>
<dbReference type="InterPro" id="IPR001387">
    <property type="entry name" value="Cro/C1-type_HTH"/>
</dbReference>
<feature type="domain" description="HTH cro/C1-type" evidence="1">
    <location>
        <begin position="31"/>
        <end position="83"/>
    </location>
</feature>
<dbReference type="Proteomes" id="UP001501578">
    <property type="component" value="Unassembled WGS sequence"/>
</dbReference>
<dbReference type="PROSITE" id="PS50943">
    <property type="entry name" value="HTH_CROC1"/>
    <property type="match status" value="1"/>
</dbReference>
<dbReference type="CDD" id="cd00093">
    <property type="entry name" value="HTH_XRE"/>
    <property type="match status" value="1"/>
</dbReference>
<dbReference type="InterPro" id="IPR041413">
    <property type="entry name" value="MLTR_LBD"/>
</dbReference>
<sequence length="281" mass="31718">MDRLSDLGEFLRRHRALTRPEQVGLATQGRRQVPGLRRDEVARLAGLSIGHYARLEQGRARHPSRQTVAALVQALRLGEPAAAELYGLVRPSVCRRRPARRERVPPEVLRLMHRWTDVPAYILGWSQDVLARNPLAGALHDRLSCDDNMLRMIFLDPAGREFFRDWSEAAHAAVTELRKTAFVAPDEQRLMDLVGELATMSRPFRRLWARHESSGIVRRSVRLYHPEVGELRLSREIFTIDSAPGQRLVTYQAESGSRSADKLALLNTLLAPDFGEPASSA</sequence>
<dbReference type="Gene3D" id="3.30.450.180">
    <property type="match status" value="1"/>
</dbReference>